<dbReference type="EMBL" id="PKKM01000010">
    <property type="protein sequence ID" value="PKY64036.1"/>
    <property type="molecule type" value="Genomic_DNA"/>
</dbReference>
<dbReference type="GO" id="GO:0071972">
    <property type="term" value="F:peptidoglycan L,D-transpeptidase activity"/>
    <property type="evidence" value="ECO:0007669"/>
    <property type="project" value="TreeGrafter"/>
</dbReference>
<keyword evidence="3" id="KW-0732">Signal</keyword>
<dbReference type="Gene3D" id="3.90.1310.10">
    <property type="entry name" value="Penicillin-binding protein 2a (Domain 2)"/>
    <property type="match status" value="1"/>
</dbReference>
<comment type="similarity">
    <text evidence="1 6">Belongs to the class-D beta-lactamase family.</text>
</comment>
<dbReference type="GO" id="GO:0008658">
    <property type="term" value="F:penicillin binding"/>
    <property type="evidence" value="ECO:0007669"/>
    <property type="project" value="InterPro"/>
</dbReference>
<evidence type="ECO:0000256" key="2">
    <source>
        <dbReference type="ARBA" id="ARBA00012865"/>
    </source>
</evidence>
<dbReference type="GO" id="GO:0005886">
    <property type="term" value="C:plasma membrane"/>
    <property type="evidence" value="ECO:0007669"/>
    <property type="project" value="TreeGrafter"/>
</dbReference>
<feature type="domain" description="Penicillin binding protein A dimerisation" evidence="8">
    <location>
        <begin position="52"/>
        <end position="135"/>
    </location>
</feature>
<keyword evidence="4 6" id="KW-0378">Hydrolase</keyword>
<feature type="domain" description="Penicillin-binding protein transpeptidase" evidence="7">
    <location>
        <begin position="156"/>
        <end position="479"/>
    </location>
</feature>
<dbReference type="PANTHER" id="PTHR30627">
    <property type="entry name" value="PEPTIDOGLYCAN D,D-TRANSPEPTIDASE"/>
    <property type="match status" value="1"/>
</dbReference>
<dbReference type="GO" id="GO:0046677">
    <property type="term" value="P:response to antibiotic"/>
    <property type="evidence" value="ECO:0007669"/>
    <property type="project" value="UniProtKB-UniRule"/>
</dbReference>
<dbReference type="PROSITE" id="PS00337">
    <property type="entry name" value="BETA_LACTAMASE_D"/>
    <property type="match status" value="1"/>
</dbReference>
<protein>
    <recommendedName>
        <fullName evidence="2 6">Beta-lactamase</fullName>
        <ecNumber evidence="2 6">3.5.2.6</ecNumber>
    </recommendedName>
</protein>
<dbReference type="GO" id="GO:0017001">
    <property type="term" value="P:antibiotic catabolic process"/>
    <property type="evidence" value="ECO:0007669"/>
    <property type="project" value="InterPro"/>
</dbReference>
<dbReference type="AlphaFoldDB" id="A0A2I1HYS9"/>
<keyword evidence="5 6" id="KW-0046">Antibiotic resistance</keyword>
<evidence type="ECO:0000256" key="6">
    <source>
        <dbReference type="RuleBase" id="RU361140"/>
    </source>
</evidence>
<dbReference type="RefSeq" id="WP_101602178.1">
    <property type="nucleotide sequence ID" value="NZ_PKKM01000010.1"/>
</dbReference>
<evidence type="ECO:0000256" key="5">
    <source>
        <dbReference type="ARBA" id="ARBA00023251"/>
    </source>
</evidence>
<dbReference type="PANTHER" id="PTHR30627:SF24">
    <property type="entry name" value="PENICILLIN-BINDING PROTEIN 4B"/>
    <property type="match status" value="1"/>
</dbReference>
<accession>A0A2I1HYS9</accession>
<dbReference type="Gene3D" id="3.40.710.10">
    <property type="entry name" value="DD-peptidase/beta-lactamase superfamily"/>
    <property type="match status" value="1"/>
</dbReference>
<evidence type="ECO:0000256" key="1">
    <source>
        <dbReference type="ARBA" id="ARBA00007898"/>
    </source>
</evidence>
<dbReference type="InterPro" id="IPR054120">
    <property type="entry name" value="PBPA_dimer"/>
</dbReference>
<comment type="caution">
    <text evidence="9">The sequence shown here is derived from an EMBL/GenBank/DDBJ whole genome shotgun (WGS) entry which is preliminary data.</text>
</comment>
<dbReference type="GO" id="GO:0071555">
    <property type="term" value="P:cell wall organization"/>
    <property type="evidence" value="ECO:0007669"/>
    <property type="project" value="TreeGrafter"/>
</dbReference>
<evidence type="ECO:0000313" key="10">
    <source>
        <dbReference type="Proteomes" id="UP000234198"/>
    </source>
</evidence>
<comment type="catalytic activity">
    <reaction evidence="6">
        <text>a beta-lactam + H2O = a substituted beta-amino acid</text>
        <dbReference type="Rhea" id="RHEA:20401"/>
        <dbReference type="ChEBI" id="CHEBI:15377"/>
        <dbReference type="ChEBI" id="CHEBI:35627"/>
        <dbReference type="ChEBI" id="CHEBI:140347"/>
        <dbReference type="EC" id="3.5.2.6"/>
    </reaction>
</comment>
<dbReference type="InterPro" id="IPR050515">
    <property type="entry name" value="Beta-lactam/transpept"/>
</dbReference>
<evidence type="ECO:0000256" key="3">
    <source>
        <dbReference type="ARBA" id="ARBA00022729"/>
    </source>
</evidence>
<evidence type="ECO:0000259" key="7">
    <source>
        <dbReference type="Pfam" id="PF00905"/>
    </source>
</evidence>
<dbReference type="GO" id="GO:0008800">
    <property type="term" value="F:beta-lactamase activity"/>
    <property type="evidence" value="ECO:0007669"/>
    <property type="project" value="UniProtKB-UniRule"/>
</dbReference>
<evidence type="ECO:0000313" key="9">
    <source>
        <dbReference type="EMBL" id="PKY64036.1"/>
    </source>
</evidence>
<reference evidence="9 10" key="1">
    <citation type="submission" date="2017-12" db="EMBL/GenBank/DDBJ databases">
        <title>Phylogenetic diversity of female urinary microbiome.</title>
        <authorList>
            <person name="Thomas-White K."/>
            <person name="Wolfe A.J."/>
        </authorList>
    </citation>
    <scope>NUCLEOTIDE SEQUENCE [LARGE SCALE GENOMIC DNA]</scope>
    <source>
        <strain evidence="9 10">UMB0018</strain>
    </source>
</reference>
<proteinExistence type="inferred from homology"/>
<evidence type="ECO:0000256" key="4">
    <source>
        <dbReference type="ARBA" id="ARBA00022801"/>
    </source>
</evidence>
<dbReference type="InterPro" id="IPR002137">
    <property type="entry name" value="Beta-lactam_class-D_AS"/>
</dbReference>
<gene>
    <name evidence="9" type="ORF">CYJ22_07545</name>
</gene>
<dbReference type="Pfam" id="PF00905">
    <property type="entry name" value="Transpeptidase"/>
    <property type="match status" value="1"/>
</dbReference>
<evidence type="ECO:0000259" key="8">
    <source>
        <dbReference type="Pfam" id="PF21922"/>
    </source>
</evidence>
<dbReference type="SUPFAM" id="SSF56601">
    <property type="entry name" value="beta-lactamase/transpeptidase-like"/>
    <property type="match status" value="1"/>
</dbReference>
<dbReference type="InterPro" id="IPR012338">
    <property type="entry name" value="Beta-lactam/transpept-like"/>
</dbReference>
<dbReference type="EC" id="3.5.2.6" evidence="2 6"/>
<dbReference type="InterPro" id="IPR001460">
    <property type="entry name" value="PCN-bd_Tpept"/>
</dbReference>
<dbReference type="Proteomes" id="UP000234198">
    <property type="component" value="Unassembled WGS sequence"/>
</dbReference>
<dbReference type="Pfam" id="PF21922">
    <property type="entry name" value="PBP_dimer_2"/>
    <property type="match status" value="1"/>
</dbReference>
<name>A0A2I1HYS9_9ACTO</name>
<organism evidence="9 10">
    <name type="scientific">Schaalia odontolytica</name>
    <dbReference type="NCBI Taxonomy" id="1660"/>
    <lineage>
        <taxon>Bacteria</taxon>
        <taxon>Bacillati</taxon>
        <taxon>Actinomycetota</taxon>
        <taxon>Actinomycetes</taxon>
        <taxon>Actinomycetales</taxon>
        <taxon>Actinomycetaceae</taxon>
        <taxon>Schaalia</taxon>
    </lineage>
</organism>
<sequence length="483" mass="50494">MNNQIRKIFIIVLLMFALLGVGVTNTQFISASSLNADARNQRTILHAAETDRGPIIVDKTAIASSEREADSKRYARSYAEGPLYASVTGYFSSVGNASTGIEAAEEDVLDGQSQTLLGQRLRNLLTGQNRQGGGVELTLNPDMQKAAAAALGNRKGAVVALDARTGAVLAMYSAPTFDPNQLASSDAGAVSDAFSALSSDPSNPLLNRTISERYAPGSTFKILTTIALIENRLADPDMHMPSPVSTTLPGTATEVSNIESSTCGDGNPTLTEAFARSCNTTFVLASEQLTNQQLVDVTNRFGFGRETQIPLSVTPSVFPADADAAQLAMSSIGQYTVQTTPLQMAQVAQTIANDGQMMTPYLIGSIVDADNQVVRTTTPTDAGRPISSETASKLRAMMEAVVSQPYGTGTTMALPNVSVAAKTGTAETGEGDRANAWAVGFAPADNPRIAFAVLVEGDDTNPTPHGGDVAGPIARAVLEAGLK</sequence>